<keyword evidence="6" id="KW-1185">Reference proteome</keyword>
<dbReference type="SUPFAM" id="SSF47113">
    <property type="entry name" value="Histone-fold"/>
    <property type="match status" value="1"/>
</dbReference>
<gene>
    <name evidence="5" type="ORF">SAPIO_CDS7237</name>
</gene>
<dbReference type="GO" id="GO:0046982">
    <property type="term" value="F:protein heterodimerization activity"/>
    <property type="evidence" value="ECO:0007669"/>
    <property type="project" value="InterPro"/>
</dbReference>
<dbReference type="Proteomes" id="UP000028545">
    <property type="component" value="Unassembled WGS sequence"/>
</dbReference>
<sequence length="179" mass="19658">MPYNTTAIPPRKEAEATGQTQLPLSRVKKIIGTDPDIAICSNNAAFVITLAAEMFVQHLASAAHDATKLDSKPRKNIQYKDIANAVAANDNLEFLEDVVPKTHTYKSIRQKAQETRAKLNSELGLEDKPLSNGKKQKLQVNGARVMNVSRATDEQSEDANAQLEWEASQAAGEDVLMRD</sequence>
<dbReference type="EMBL" id="JOWA01000110">
    <property type="protein sequence ID" value="KEZ41159.1"/>
    <property type="molecule type" value="Genomic_DNA"/>
</dbReference>
<evidence type="ECO:0000259" key="4">
    <source>
        <dbReference type="Pfam" id="PF00808"/>
    </source>
</evidence>
<dbReference type="InterPro" id="IPR003958">
    <property type="entry name" value="CBFA_NFYB_domain"/>
</dbReference>
<dbReference type="PANTHER" id="PTHR10252:SF54">
    <property type="entry name" value="CHROMATIN ACCESSIBILITY COMPLEX PROTEIN 1"/>
    <property type="match status" value="1"/>
</dbReference>
<evidence type="ECO:0000256" key="2">
    <source>
        <dbReference type="ARBA" id="ARBA00023242"/>
    </source>
</evidence>
<reference evidence="5 6" key="1">
    <citation type="journal article" date="2014" name="Genome Announc.">
        <title>Draft genome sequence of the pathogenic fungus Scedosporium apiospermum.</title>
        <authorList>
            <person name="Vandeputte P."/>
            <person name="Ghamrawi S."/>
            <person name="Rechenmann M."/>
            <person name="Iltis A."/>
            <person name="Giraud S."/>
            <person name="Fleury M."/>
            <person name="Thornton C."/>
            <person name="Delhaes L."/>
            <person name="Meyer W."/>
            <person name="Papon N."/>
            <person name="Bouchara J.P."/>
        </authorList>
    </citation>
    <scope>NUCLEOTIDE SEQUENCE [LARGE SCALE GENOMIC DNA]</scope>
    <source>
        <strain evidence="5 6">IHEM 14462</strain>
    </source>
</reference>
<protein>
    <recommendedName>
        <fullName evidence="4">Transcription factor CBF/NF-Y/archaeal histone domain-containing protein</fullName>
    </recommendedName>
</protein>
<comment type="subcellular location">
    <subcellularLocation>
        <location evidence="1">Nucleus</location>
    </subcellularLocation>
</comment>
<dbReference type="AlphaFoldDB" id="A0A084G1E7"/>
<evidence type="ECO:0000256" key="3">
    <source>
        <dbReference type="SAM" id="MobiDB-lite"/>
    </source>
</evidence>
<dbReference type="Pfam" id="PF00808">
    <property type="entry name" value="CBFD_NFYB_HMF"/>
    <property type="match status" value="1"/>
</dbReference>
<accession>A0A084G1E7</accession>
<proteinExistence type="predicted"/>
<dbReference type="KEGG" id="sapo:SAPIO_CDS7237"/>
<evidence type="ECO:0000313" key="5">
    <source>
        <dbReference type="EMBL" id="KEZ41159.1"/>
    </source>
</evidence>
<dbReference type="HOGENOM" id="CLU_045277_7_3_1"/>
<feature type="domain" description="Transcription factor CBF/NF-Y/archaeal histone" evidence="4">
    <location>
        <begin position="21"/>
        <end position="86"/>
    </location>
</feature>
<dbReference type="InterPro" id="IPR009072">
    <property type="entry name" value="Histone-fold"/>
</dbReference>
<dbReference type="GeneID" id="27726309"/>
<evidence type="ECO:0000256" key="1">
    <source>
        <dbReference type="ARBA" id="ARBA00004123"/>
    </source>
</evidence>
<dbReference type="InterPro" id="IPR050568">
    <property type="entry name" value="Transcr_DNA_Rep_Reg"/>
</dbReference>
<organism evidence="5 6">
    <name type="scientific">Pseudallescheria apiosperma</name>
    <name type="common">Scedosporium apiospermum</name>
    <dbReference type="NCBI Taxonomy" id="563466"/>
    <lineage>
        <taxon>Eukaryota</taxon>
        <taxon>Fungi</taxon>
        <taxon>Dikarya</taxon>
        <taxon>Ascomycota</taxon>
        <taxon>Pezizomycotina</taxon>
        <taxon>Sordariomycetes</taxon>
        <taxon>Hypocreomycetidae</taxon>
        <taxon>Microascales</taxon>
        <taxon>Microascaceae</taxon>
        <taxon>Scedosporium</taxon>
    </lineage>
</organism>
<dbReference type="Gene3D" id="1.10.20.10">
    <property type="entry name" value="Histone, subunit A"/>
    <property type="match status" value="1"/>
</dbReference>
<name>A0A084G1E7_PSEDA</name>
<comment type="caution">
    <text evidence="5">The sequence shown here is derived from an EMBL/GenBank/DDBJ whole genome shotgun (WGS) entry which is preliminary data.</text>
</comment>
<dbReference type="OrthoDB" id="636685at2759"/>
<dbReference type="CDD" id="cd23645">
    <property type="entry name" value="HFD_Dpb3-like"/>
    <property type="match status" value="1"/>
</dbReference>
<feature type="region of interest" description="Disordered" evidence="3">
    <location>
        <begin position="1"/>
        <end position="20"/>
    </location>
</feature>
<evidence type="ECO:0000313" key="6">
    <source>
        <dbReference type="Proteomes" id="UP000028545"/>
    </source>
</evidence>
<dbReference type="PANTHER" id="PTHR10252">
    <property type="entry name" value="HISTONE-LIKE TRANSCRIPTION FACTOR CCAAT-RELATED"/>
    <property type="match status" value="1"/>
</dbReference>
<dbReference type="GO" id="GO:0006261">
    <property type="term" value="P:DNA-templated DNA replication"/>
    <property type="evidence" value="ECO:0007669"/>
    <property type="project" value="TreeGrafter"/>
</dbReference>
<dbReference type="OMA" id="ESHKQAK"/>
<keyword evidence="2" id="KW-0539">Nucleus</keyword>
<dbReference type="VEuPathDB" id="FungiDB:SAPIO_CDS7237"/>
<dbReference type="RefSeq" id="XP_016640958.1">
    <property type="nucleotide sequence ID" value="XM_016789131.1"/>
</dbReference>
<dbReference type="GO" id="GO:0008623">
    <property type="term" value="C:CHRAC"/>
    <property type="evidence" value="ECO:0007669"/>
    <property type="project" value="TreeGrafter"/>
</dbReference>
<feature type="region of interest" description="Disordered" evidence="3">
    <location>
        <begin position="149"/>
        <end position="179"/>
    </location>
</feature>